<keyword evidence="3" id="KW-0479">Metal-binding</keyword>
<dbReference type="AlphaFoldDB" id="A0A075GLU1"/>
<dbReference type="EMBL" id="KF900725">
    <property type="protein sequence ID" value="AIF04986.1"/>
    <property type="molecule type" value="Genomic_DNA"/>
</dbReference>
<dbReference type="Gene3D" id="3.40.30.10">
    <property type="entry name" value="Glutaredoxin"/>
    <property type="match status" value="1"/>
</dbReference>
<dbReference type="CDD" id="cd02968">
    <property type="entry name" value="SCO"/>
    <property type="match status" value="1"/>
</dbReference>
<evidence type="ECO:0000256" key="1">
    <source>
        <dbReference type="ARBA" id="ARBA00010996"/>
    </source>
</evidence>
<protein>
    <submittedName>
        <fullName evidence="6">Electron transport protein SCO1/SenC</fullName>
    </submittedName>
</protein>
<dbReference type="Pfam" id="PF02630">
    <property type="entry name" value="SCO1-SenC"/>
    <property type="match status" value="1"/>
</dbReference>
<keyword evidence="4" id="KW-1015">Disulfide bond</keyword>
<feature type="binding site" evidence="3">
    <location>
        <position position="76"/>
    </location>
    <ligand>
        <name>Cu cation</name>
        <dbReference type="ChEBI" id="CHEBI:23378"/>
    </ligand>
</feature>
<dbReference type="PROSITE" id="PS51352">
    <property type="entry name" value="THIOREDOXIN_2"/>
    <property type="match status" value="1"/>
</dbReference>
<dbReference type="PROSITE" id="PS51257">
    <property type="entry name" value="PROKAR_LIPOPROTEIN"/>
    <property type="match status" value="1"/>
</dbReference>
<organism evidence="6">
    <name type="scientific">uncultured marine group II/III euryarchaeote KM3_178_D06</name>
    <dbReference type="NCBI Taxonomy" id="1457940"/>
    <lineage>
        <taxon>Archaea</taxon>
        <taxon>Methanobacteriati</taxon>
        <taxon>Methanobacteriota</taxon>
        <taxon>environmental samples</taxon>
    </lineage>
</organism>
<sequence>MRKRVVPLLAFALVFAGCLGGENPSALEFNGLEYQPALSVDDFTLTDQNGENVSLSDFEGKVVVLSFTYTNCPDVCLLIESNMNAVKSQLGEAESDVVFISITMDPARDTPTHFLDWTSQMGYDWPHLTSDDDAALMAVWDAWGIRFGDSGHSHGEEDSSVTVVMPDGSASENEVVKNGWTQLISTAASAGWDVNVSDGQWGHMVSGFNGDDSPEDWSWWWELRSWNSTSEAWEGSVVGIDDIAAGHLAFAPNTTSNDNITAPAGDEASITIVQSDGAVLSSNMPEMNGWSQTVAALDDFDAPASSGGHYMSSIGGVAAPEDWSWWWELHFWNETARSWQGSEVGMDLLTHESHIAWAPNSTLDSQIPFPSGEQIVIHSMPRTYLIDKAGKKRVNFTDSDWLVAEVFADVQTLLTE</sequence>
<evidence type="ECO:0000313" key="6">
    <source>
        <dbReference type="EMBL" id="AIF04986.1"/>
    </source>
</evidence>
<accession>A0A075GLU1</accession>
<evidence type="ECO:0000259" key="5">
    <source>
        <dbReference type="PROSITE" id="PS51352"/>
    </source>
</evidence>
<feature type="binding site" evidence="3">
    <location>
        <position position="72"/>
    </location>
    <ligand>
        <name>Cu cation</name>
        <dbReference type="ChEBI" id="CHEBI:23378"/>
    </ligand>
</feature>
<feature type="domain" description="Thioredoxin" evidence="5">
    <location>
        <begin position="34"/>
        <end position="185"/>
    </location>
</feature>
<evidence type="ECO:0000256" key="4">
    <source>
        <dbReference type="PIRSR" id="PIRSR603782-2"/>
    </source>
</evidence>
<evidence type="ECO:0000256" key="2">
    <source>
        <dbReference type="ARBA" id="ARBA00023008"/>
    </source>
</evidence>
<dbReference type="GO" id="GO:0046872">
    <property type="term" value="F:metal ion binding"/>
    <property type="evidence" value="ECO:0007669"/>
    <property type="project" value="UniProtKB-KW"/>
</dbReference>
<reference evidence="6" key="1">
    <citation type="journal article" date="2014" name="Genome Biol. Evol.">
        <title>Pangenome evidence for extensive interdomain horizontal transfer affecting lineage core and shell genes in uncultured planktonic thaumarchaeota and euryarchaeota.</title>
        <authorList>
            <person name="Deschamps P."/>
            <person name="Zivanovic Y."/>
            <person name="Moreira D."/>
            <person name="Rodriguez-Valera F."/>
            <person name="Lopez-Garcia P."/>
        </authorList>
    </citation>
    <scope>NUCLEOTIDE SEQUENCE</scope>
</reference>
<evidence type="ECO:0000256" key="3">
    <source>
        <dbReference type="PIRSR" id="PIRSR603782-1"/>
    </source>
</evidence>
<feature type="disulfide bond" description="Redox-active" evidence="4">
    <location>
        <begin position="72"/>
        <end position="76"/>
    </location>
</feature>
<keyword evidence="2 3" id="KW-0186">Copper</keyword>
<dbReference type="InterPro" id="IPR003782">
    <property type="entry name" value="SCO1/SenC"/>
</dbReference>
<dbReference type="InterPro" id="IPR013766">
    <property type="entry name" value="Thioredoxin_domain"/>
</dbReference>
<dbReference type="PANTHER" id="PTHR12151:SF25">
    <property type="entry name" value="LINALOOL DEHYDRATASE_ISOMERASE DOMAIN-CONTAINING PROTEIN"/>
    <property type="match status" value="1"/>
</dbReference>
<dbReference type="PANTHER" id="PTHR12151">
    <property type="entry name" value="ELECTRON TRANSPORT PROTIN SCO1/SENC FAMILY MEMBER"/>
    <property type="match status" value="1"/>
</dbReference>
<comment type="similarity">
    <text evidence="1">Belongs to the SCO1/2 family.</text>
</comment>
<name>A0A075GLU1_9EURY</name>
<dbReference type="InterPro" id="IPR036249">
    <property type="entry name" value="Thioredoxin-like_sf"/>
</dbReference>
<dbReference type="SUPFAM" id="SSF52833">
    <property type="entry name" value="Thioredoxin-like"/>
    <property type="match status" value="1"/>
</dbReference>
<proteinExistence type="inferred from homology"/>